<dbReference type="InterPro" id="IPR013108">
    <property type="entry name" value="Amidohydro_3"/>
</dbReference>
<dbReference type="Pfam" id="PF07969">
    <property type="entry name" value="Amidohydro_3"/>
    <property type="match status" value="1"/>
</dbReference>
<comment type="caution">
    <text evidence="2">The sequence shown here is derived from an EMBL/GenBank/DDBJ whole genome shotgun (WGS) entry which is preliminary data.</text>
</comment>
<protein>
    <submittedName>
        <fullName evidence="2">Amidohydrolase family protein</fullName>
    </submittedName>
</protein>
<dbReference type="Gene3D" id="3.30.1490.130">
    <property type="entry name" value="D-aminoacylase. Domain 3"/>
    <property type="match status" value="1"/>
</dbReference>
<evidence type="ECO:0000259" key="1">
    <source>
        <dbReference type="Pfam" id="PF07969"/>
    </source>
</evidence>
<dbReference type="InterPro" id="IPR032466">
    <property type="entry name" value="Metal_Hydrolase"/>
</dbReference>
<dbReference type="Proteomes" id="UP000826651">
    <property type="component" value="Unassembled WGS sequence"/>
</dbReference>
<evidence type="ECO:0000313" key="3">
    <source>
        <dbReference type="Proteomes" id="UP000826651"/>
    </source>
</evidence>
<feature type="domain" description="Amidohydrolase 3" evidence="1">
    <location>
        <begin position="374"/>
        <end position="494"/>
    </location>
</feature>
<organism evidence="2 3">
    <name type="scientific">Occultella gossypii</name>
    <dbReference type="NCBI Taxonomy" id="2800820"/>
    <lineage>
        <taxon>Bacteria</taxon>
        <taxon>Bacillati</taxon>
        <taxon>Actinomycetota</taxon>
        <taxon>Actinomycetes</taxon>
        <taxon>Micrococcales</taxon>
        <taxon>Ruaniaceae</taxon>
        <taxon>Occultella</taxon>
    </lineage>
</organism>
<accession>A0ABS7SGY7</accession>
<dbReference type="PANTHER" id="PTHR11647">
    <property type="entry name" value="HYDRANTOINASE/DIHYDROPYRIMIDINASE FAMILY MEMBER"/>
    <property type="match status" value="1"/>
</dbReference>
<sequence length="513" mass="53284">MIADLLVRGATVIDGSGGVPVPADVAVADGVIVAVGKLAAVTAAEIVSAPGAVLLPGFIDAHSHTDAVIGQAHVQHALLRQGVTTVVTGQDGVSHAGAGADGGAWGSRYFAGINGTSEPAGTLAEYRATLAGELRLNTAHLLPHGSMRYQRAGLRERLDAGEVAALRDDVEAGLADGAVGLSTGLHYIPGVHADVDEFVVLAGPLAAAGRPYVTHMRGYEAESAVGLGEVLAIARRSGVGAHISHLHGPAQELLATIDRAAGDGLDLTFDSYPYLSGFSLLSVPLLPWDLLRLAPEDLVERLSQPDALACMPPGWGDTVAQELDRITLAGVPGRPDLEGLTLRAAAEVLDRDAPTMVLDLIADTAGAVTAVFQQPSTSTEGDVRALLRHRGHMGGSDGIFVGGHPHPRAWGTFARYLARHVRDLGDWSWAEAAVHLAARPGARFGLGGRGHIRPGAPADLVLIDPRTVTDTATYAEPQRLATGISDVWVGGVRVLRDGELTRARPGAPLTWQD</sequence>
<name>A0ABS7SGY7_9MICO</name>
<dbReference type="InterPro" id="IPR050378">
    <property type="entry name" value="Metallo-dep_Hydrolases_sf"/>
</dbReference>
<proteinExistence type="predicted"/>
<dbReference type="InterPro" id="IPR023100">
    <property type="entry name" value="D-aminoacylase_insert_dom_sf"/>
</dbReference>
<dbReference type="PANTHER" id="PTHR11647:SF1">
    <property type="entry name" value="COLLAPSIN RESPONSE MEDIATOR PROTEIN"/>
    <property type="match status" value="1"/>
</dbReference>
<reference evidence="2 3" key="1">
    <citation type="submission" date="2021-04" db="EMBL/GenBank/DDBJ databases">
        <title>Ruania sp. nov., isolated from sandy soil of mangrove forest.</title>
        <authorList>
            <person name="Ge X."/>
            <person name="Huang R."/>
            <person name="Liu W."/>
        </authorList>
    </citation>
    <scope>NUCLEOTIDE SEQUENCE [LARGE SCALE GENOMIC DNA]</scope>
    <source>
        <strain evidence="2 3">N2-46</strain>
    </source>
</reference>
<keyword evidence="3" id="KW-1185">Reference proteome</keyword>
<dbReference type="EMBL" id="JAGSHT010000028">
    <property type="protein sequence ID" value="MBZ2199415.1"/>
    <property type="molecule type" value="Genomic_DNA"/>
</dbReference>
<dbReference type="SUPFAM" id="SSF51338">
    <property type="entry name" value="Composite domain of metallo-dependent hydrolases"/>
    <property type="match status" value="1"/>
</dbReference>
<dbReference type="Gene3D" id="3.20.20.140">
    <property type="entry name" value="Metal-dependent hydrolases"/>
    <property type="match status" value="1"/>
</dbReference>
<dbReference type="RefSeq" id="WP_223411415.1">
    <property type="nucleotide sequence ID" value="NZ_JAGSHT010000028.1"/>
</dbReference>
<dbReference type="InterPro" id="IPR011059">
    <property type="entry name" value="Metal-dep_hydrolase_composite"/>
</dbReference>
<gene>
    <name evidence="2" type="ORF">KCQ71_24950</name>
</gene>
<evidence type="ECO:0000313" key="2">
    <source>
        <dbReference type="EMBL" id="MBZ2199415.1"/>
    </source>
</evidence>
<dbReference type="Gene3D" id="2.30.40.10">
    <property type="entry name" value="Urease, subunit C, domain 1"/>
    <property type="match status" value="1"/>
</dbReference>
<dbReference type="SUPFAM" id="SSF51556">
    <property type="entry name" value="Metallo-dependent hydrolases"/>
    <property type="match status" value="1"/>
</dbReference>